<evidence type="ECO:0000313" key="2">
    <source>
        <dbReference type="EMBL" id="PUZ37641.1"/>
    </source>
</evidence>
<name>A0A2T7C2R5_9POAL</name>
<feature type="domain" description="F-box" evidence="1">
    <location>
        <begin position="9"/>
        <end position="49"/>
    </location>
</feature>
<proteinExistence type="predicted"/>
<dbReference type="Proteomes" id="UP000244336">
    <property type="component" value="Chromosome 9"/>
</dbReference>
<dbReference type="PANTHER" id="PTHR34591">
    <property type="entry name" value="OS03G0653100 PROTEIN-RELATED"/>
    <property type="match status" value="1"/>
</dbReference>
<sequence length="448" mass="52103">MARDPSALLPEDVLAGVLRRLAPRGLATSRCVCKAWHALVDAHRLLRPELLPRSLAGILVNFHGLYVTEFFSRPSTDSYVFVKHDEDGALASHAGYHPSPSAVVRDHCNGLLLIDADERLVPNQGTGWCAHLPPSPPSRVDADSFDVRHLVYDPTISPHYEVFLFPRFRYKREPEDFFPTKQSEWPPSPCVLRVFSSKTERWEERSFIREGNASGTIADMRLDWPEDRNAVYWREALYAHCQTDFVMRISLSNNKLQVDFILESQKKGIYFALARGRCELKLWFLDESCCQMEWVLKHEADLTGWLLKRNIERQEVRGPWTLHDINYHSNRASRRSYKKDDDIEVPVEEIFEWDSEEEELESYTKNEDAGQRCYYGYINILGFHPYKEIIFLGERMRRGLAYHLNSTKVQDLGNLHPTRYDGGLINEEFIEQCFPYTPSWIMGPTREK</sequence>
<organism evidence="2 3">
    <name type="scientific">Panicum hallii var. hallii</name>
    <dbReference type="NCBI Taxonomy" id="1504633"/>
    <lineage>
        <taxon>Eukaryota</taxon>
        <taxon>Viridiplantae</taxon>
        <taxon>Streptophyta</taxon>
        <taxon>Embryophyta</taxon>
        <taxon>Tracheophyta</taxon>
        <taxon>Spermatophyta</taxon>
        <taxon>Magnoliopsida</taxon>
        <taxon>Liliopsida</taxon>
        <taxon>Poales</taxon>
        <taxon>Poaceae</taxon>
        <taxon>PACMAD clade</taxon>
        <taxon>Panicoideae</taxon>
        <taxon>Panicodae</taxon>
        <taxon>Paniceae</taxon>
        <taxon>Panicinae</taxon>
        <taxon>Panicum</taxon>
        <taxon>Panicum sect. Panicum</taxon>
    </lineage>
</organism>
<keyword evidence="3" id="KW-1185">Reference proteome</keyword>
<gene>
    <name evidence="2" type="ORF">GQ55_9G136100</name>
</gene>
<dbReference type="Gene3D" id="1.20.1280.50">
    <property type="match status" value="1"/>
</dbReference>
<dbReference type="STRING" id="1504633.A0A2T7C2R5"/>
<dbReference type="OrthoDB" id="639965at2759"/>
<accession>A0A2T7C2R5</accession>
<reference evidence="2 3" key="1">
    <citation type="submission" date="2018-04" db="EMBL/GenBank/DDBJ databases">
        <title>WGS assembly of Panicum hallii var. hallii HAL2.</title>
        <authorList>
            <person name="Lovell J."/>
            <person name="Jenkins J."/>
            <person name="Lowry D."/>
            <person name="Mamidi S."/>
            <person name="Sreedasyam A."/>
            <person name="Weng X."/>
            <person name="Barry K."/>
            <person name="Bonette J."/>
            <person name="Campitelli B."/>
            <person name="Daum C."/>
            <person name="Gordon S."/>
            <person name="Gould B."/>
            <person name="Lipzen A."/>
            <person name="MacQueen A."/>
            <person name="Palacio-Mejia J."/>
            <person name="Plott C."/>
            <person name="Shakirov E."/>
            <person name="Shu S."/>
            <person name="Yoshinaga Y."/>
            <person name="Zane M."/>
            <person name="Rokhsar D."/>
            <person name="Grimwood J."/>
            <person name="Schmutz J."/>
            <person name="Juenger T."/>
        </authorList>
    </citation>
    <scope>NUCLEOTIDE SEQUENCE [LARGE SCALE GENOMIC DNA]</scope>
    <source>
        <strain evidence="3">cv. HAL2</strain>
    </source>
</reference>
<evidence type="ECO:0000313" key="3">
    <source>
        <dbReference type="Proteomes" id="UP000244336"/>
    </source>
</evidence>
<dbReference type="PANTHER" id="PTHR34591:SF50">
    <property type="entry name" value="F-BOX DOMAIN-CONTAINING PROTEIN"/>
    <property type="match status" value="1"/>
</dbReference>
<protein>
    <recommendedName>
        <fullName evidence="1">F-box domain-containing protein</fullName>
    </recommendedName>
</protein>
<dbReference type="Pfam" id="PF12937">
    <property type="entry name" value="F-box-like"/>
    <property type="match status" value="1"/>
</dbReference>
<dbReference type="InterPro" id="IPR001810">
    <property type="entry name" value="F-box_dom"/>
</dbReference>
<dbReference type="SUPFAM" id="SSF81383">
    <property type="entry name" value="F-box domain"/>
    <property type="match status" value="1"/>
</dbReference>
<dbReference type="Gramene" id="PUZ37641">
    <property type="protein sequence ID" value="PUZ37641"/>
    <property type="gene ID" value="GQ55_9G136100"/>
</dbReference>
<dbReference type="EMBL" id="CM009757">
    <property type="protein sequence ID" value="PUZ37641.1"/>
    <property type="molecule type" value="Genomic_DNA"/>
</dbReference>
<dbReference type="SMART" id="SM00256">
    <property type="entry name" value="FBOX"/>
    <property type="match status" value="1"/>
</dbReference>
<dbReference type="AlphaFoldDB" id="A0A2T7C2R5"/>
<dbReference type="InterPro" id="IPR036047">
    <property type="entry name" value="F-box-like_dom_sf"/>
</dbReference>
<evidence type="ECO:0000259" key="1">
    <source>
        <dbReference type="SMART" id="SM00256"/>
    </source>
</evidence>